<dbReference type="Proteomes" id="UP000499080">
    <property type="component" value="Unassembled WGS sequence"/>
</dbReference>
<dbReference type="GO" id="GO:0005634">
    <property type="term" value="C:nucleus"/>
    <property type="evidence" value="ECO:0007669"/>
    <property type="project" value="TreeGrafter"/>
</dbReference>
<proteinExistence type="predicted"/>
<dbReference type="PANTHER" id="PTHR19303:SF73">
    <property type="entry name" value="PROTEIN PDC2"/>
    <property type="match status" value="1"/>
</dbReference>
<name>A0A4Y2JAZ8_ARAVE</name>
<accession>A0A4Y2JAZ8</accession>
<dbReference type="AlphaFoldDB" id="A0A4Y2JAZ8"/>
<evidence type="ECO:0000259" key="1">
    <source>
        <dbReference type="Pfam" id="PF03184"/>
    </source>
</evidence>
<feature type="domain" description="DDE-1" evidence="1">
    <location>
        <begin position="60"/>
        <end position="83"/>
    </location>
</feature>
<sequence>MSVNEGAVEQWKEDLATLVNRYEPKNIYNCVETGLFYKLMPDRTLPFKGKPCNGGKKSKGRLTVLLCCNADGLEKFPPLVIGR</sequence>
<dbReference type="PANTHER" id="PTHR19303">
    <property type="entry name" value="TRANSPOSON"/>
    <property type="match status" value="1"/>
</dbReference>
<evidence type="ECO:0000313" key="3">
    <source>
        <dbReference type="Proteomes" id="UP000499080"/>
    </source>
</evidence>
<dbReference type="Pfam" id="PF03184">
    <property type="entry name" value="DDE_1"/>
    <property type="match status" value="1"/>
</dbReference>
<protein>
    <submittedName>
        <fullName evidence="2">Tigger transposable element-derived protein 6</fullName>
    </submittedName>
</protein>
<dbReference type="InterPro" id="IPR050863">
    <property type="entry name" value="CenT-Element_Derived"/>
</dbReference>
<dbReference type="GO" id="GO:0003677">
    <property type="term" value="F:DNA binding"/>
    <property type="evidence" value="ECO:0007669"/>
    <property type="project" value="TreeGrafter"/>
</dbReference>
<gene>
    <name evidence="2" type="primary">TIGD6_25</name>
    <name evidence="2" type="ORF">AVEN_213347_1</name>
</gene>
<keyword evidence="3" id="KW-1185">Reference proteome</keyword>
<organism evidence="2 3">
    <name type="scientific">Araneus ventricosus</name>
    <name type="common">Orbweaver spider</name>
    <name type="synonym">Epeira ventricosa</name>
    <dbReference type="NCBI Taxonomy" id="182803"/>
    <lineage>
        <taxon>Eukaryota</taxon>
        <taxon>Metazoa</taxon>
        <taxon>Ecdysozoa</taxon>
        <taxon>Arthropoda</taxon>
        <taxon>Chelicerata</taxon>
        <taxon>Arachnida</taxon>
        <taxon>Araneae</taxon>
        <taxon>Araneomorphae</taxon>
        <taxon>Entelegynae</taxon>
        <taxon>Araneoidea</taxon>
        <taxon>Araneidae</taxon>
        <taxon>Araneus</taxon>
    </lineage>
</organism>
<evidence type="ECO:0000313" key="2">
    <source>
        <dbReference type="EMBL" id="GBM87114.1"/>
    </source>
</evidence>
<dbReference type="OrthoDB" id="10047893at2759"/>
<comment type="caution">
    <text evidence="2">The sequence shown here is derived from an EMBL/GenBank/DDBJ whole genome shotgun (WGS) entry which is preliminary data.</text>
</comment>
<dbReference type="InterPro" id="IPR004875">
    <property type="entry name" value="DDE_SF_endonuclease_dom"/>
</dbReference>
<dbReference type="EMBL" id="BGPR01003359">
    <property type="protein sequence ID" value="GBM87114.1"/>
    <property type="molecule type" value="Genomic_DNA"/>
</dbReference>
<reference evidence="2 3" key="1">
    <citation type="journal article" date="2019" name="Sci. Rep.">
        <title>Orb-weaving spider Araneus ventricosus genome elucidates the spidroin gene catalogue.</title>
        <authorList>
            <person name="Kono N."/>
            <person name="Nakamura H."/>
            <person name="Ohtoshi R."/>
            <person name="Moran D.A.P."/>
            <person name="Shinohara A."/>
            <person name="Yoshida Y."/>
            <person name="Fujiwara M."/>
            <person name="Mori M."/>
            <person name="Tomita M."/>
            <person name="Arakawa K."/>
        </authorList>
    </citation>
    <scope>NUCLEOTIDE SEQUENCE [LARGE SCALE GENOMIC DNA]</scope>
</reference>